<dbReference type="Proteomes" id="UP000325302">
    <property type="component" value="Unassembled WGS sequence"/>
</dbReference>
<proteinExistence type="predicted"/>
<dbReference type="EMBL" id="SMRS01000001">
    <property type="protein sequence ID" value="KAA0876446.1"/>
    <property type="molecule type" value="Genomic_DNA"/>
</dbReference>
<comment type="caution">
    <text evidence="1">The sequence shown here is derived from an EMBL/GenBank/DDBJ whole genome shotgun (WGS) entry which is preliminary data.</text>
</comment>
<dbReference type="AlphaFoldDB" id="A0A5A9W6V0"/>
<evidence type="ECO:0000313" key="1">
    <source>
        <dbReference type="EMBL" id="KAA0876446.1"/>
    </source>
</evidence>
<gene>
    <name evidence="1" type="ORF">E1H14_01595</name>
</gene>
<evidence type="ECO:0000313" key="2">
    <source>
        <dbReference type="Proteomes" id="UP000325302"/>
    </source>
</evidence>
<organism evidence="1 2">
    <name type="scientific">Nitrincola tapanii</name>
    <dbReference type="NCBI Taxonomy" id="1708751"/>
    <lineage>
        <taxon>Bacteria</taxon>
        <taxon>Pseudomonadati</taxon>
        <taxon>Pseudomonadota</taxon>
        <taxon>Gammaproteobacteria</taxon>
        <taxon>Oceanospirillales</taxon>
        <taxon>Oceanospirillaceae</taxon>
        <taxon>Nitrincola</taxon>
    </lineage>
</organism>
<evidence type="ECO:0008006" key="3">
    <source>
        <dbReference type="Google" id="ProtNLM"/>
    </source>
</evidence>
<keyword evidence="2" id="KW-1185">Reference proteome</keyword>
<accession>A0A5A9W6V0</accession>
<dbReference type="RefSeq" id="WP_149389695.1">
    <property type="nucleotide sequence ID" value="NZ_SMRS01000001.1"/>
</dbReference>
<protein>
    <recommendedName>
        <fullName evidence="3">DUF2946 domain-containing protein</fullName>
    </recommendedName>
</protein>
<reference evidence="1 2" key="1">
    <citation type="submission" date="2019-03" db="EMBL/GenBank/DDBJ databases">
        <title>Nitrincola sp. nov. isolated from an Indian soda lake.</title>
        <authorList>
            <person name="Joshi A."/>
            <person name="Thite S.V."/>
            <person name="Joseph N."/>
            <person name="Dhotre D."/>
            <person name="Moorthy M."/>
            <person name="Shouche Y.S."/>
        </authorList>
    </citation>
    <scope>NUCLEOTIDE SEQUENCE [LARGE SCALE GENOMIC DNA]</scope>
    <source>
        <strain evidence="1 2">MEB193</strain>
    </source>
</reference>
<name>A0A5A9W6V0_9GAMM</name>
<sequence length="129" mass="14005">MLSSVSRLTIHRRATTFILMAAFLWALILPISTPVLGMTSSHHASENALYPQAPCESHLTLEKQQALSFAAADGVAPELECNDPGCCILCTGLIHHYGFSHEKTHVQLSLMAIMPADQQSLGIERPPKA</sequence>